<dbReference type="PANTHER" id="PTHR37543">
    <property type="entry name" value="CCCH ZINC FINGER DNA BINDING PROTEIN (AFU_ORTHOLOGUE AFUA_5G12760)"/>
    <property type="match status" value="1"/>
</dbReference>
<feature type="compositionally biased region" description="Basic and acidic residues" evidence="5">
    <location>
        <begin position="406"/>
        <end position="416"/>
    </location>
</feature>
<feature type="region of interest" description="Disordered" evidence="5">
    <location>
        <begin position="321"/>
        <end position="416"/>
    </location>
</feature>
<dbReference type="InterPro" id="IPR057654">
    <property type="entry name" value="Znf-CCCH_tandem"/>
</dbReference>
<sequence>MPNLPLSTTLSAMSALTLTDSNGHSNGSGNGASIVQDPIVEAWERYKILKQSEDSKNKLIEELIFRYEYVTAQCKKAEEELRRDQQFYHNFHAAKAQLEADNNHLREAIMRDPFVLVLLDGDGMIFHDQLLNDAKNGGRQAANLLHDSTKKFVAELLEGQALPPNIRIVSRMYANLEGLANTCHKAGIVPSMEHIVEFTRGFTSGQVLFDFIDVGSGKDRADEKISETLKTHVNDVHCLQIFFGCSHDNGHTRLLEKYMYDNEARGKITLLEGVPFEKELEALMATSPFQRAKFGNLFREKKIVLGQTQLPSWTALNETTLRSVNGGGNGNGTSMSSPLTRVQSPADSLSSRTNSVVINSYASRAAKAPETPETPPSSTRMKPASPAISSAKATSSTTVPRNRKGQRVDADIPKYDKPEVDRVKKMKMCNVHYLRNECPYGDKCTHKHDYKPNKYDIEWLKVVARMAACRFGAACDDAKCIYGHRCQAPERMDKSKFTKDGGKTCIFGTECVFPPEMHNMDCVVVRTFKV</sequence>
<dbReference type="InterPro" id="IPR057683">
    <property type="entry name" value="DUF7923"/>
</dbReference>
<evidence type="ECO:0000256" key="1">
    <source>
        <dbReference type="ARBA" id="ARBA00022723"/>
    </source>
</evidence>
<reference evidence="7" key="1">
    <citation type="journal article" date="2020" name="Stud. Mycol.">
        <title>101 Dothideomycetes genomes: a test case for predicting lifestyles and emergence of pathogens.</title>
        <authorList>
            <person name="Haridas S."/>
            <person name="Albert R."/>
            <person name="Binder M."/>
            <person name="Bloem J."/>
            <person name="Labutti K."/>
            <person name="Salamov A."/>
            <person name="Andreopoulos B."/>
            <person name="Baker S."/>
            <person name="Barry K."/>
            <person name="Bills G."/>
            <person name="Bluhm B."/>
            <person name="Cannon C."/>
            <person name="Castanera R."/>
            <person name="Culley D."/>
            <person name="Daum C."/>
            <person name="Ezra D."/>
            <person name="Gonzalez J."/>
            <person name="Henrissat B."/>
            <person name="Kuo A."/>
            <person name="Liang C."/>
            <person name="Lipzen A."/>
            <person name="Lutzoni F."/>
            <person name="Magnuson J."/>
            <person name="Mondo S."/>
            <person name="Nolan M."/>
            <person name="Ohm R."/>
            <person name="Pangilinan J."/>
            <person name="Park H.-J."/>
            <person name="Ramirez L."/>
            <person name="Alfaro M."/>
            <person name="Sun H."/>
            <person name="Tritt A."/>
            <person name="Yoshinaga Y."/>
            <person name="Zwiers L.-H."/>
            <person name="Turgeon B."/>
            <person name="Goodwin S."/>
            <person name="Spatafora J."/>
            <person name="Crous P."/>
            <person name="Grigoriev I."/>
        </authorList>
    </citation>
    <scope>NUCLEOTIDE SEQUENCE</scope>
    <source>
        <strain evidence="7">CBS 130266</strain>
    </source>
</reference>
<dbReference type="SUPFAM" id="SSF90229">
    <property type="entry name" value="CCCH zinc finger"/>
    <property type="match status" value="1"/>
</dbReference>
<dbReference type="InterPro" id="IPR036855">
    <property type="entry name" value="Znf_CCCH_sf"/>
</dbReference>
<dbReference type="Pfam" id="PF25543">
    <property type="entry name" value="zf-CCCH_tandem"/>
    <property type="match status" value="1"/>
</dbReference>
<dbReference type="Proteomes" id="UP000800235">
    <property type="component" value="Unassembled WGS sequence"/>
</dbReference>
<dbReference type="PANTHER" id="PTHR37543:SF1">
    <property type="entry name" value="CCCH ZINC FINGER DNA BINDING PROTEIN (AFU_ORTHOLOGUE AFUA_5G12760)"/>
    <property type="match status" value="1"/>
</dbReference>
<dbReference type="GO" id="GO:0008270">
    <property type="term" value="F:zinc ion binding"/>
    <property type="evidence" value="ECO:0007669"/>
    <property type="project" value="UniProtKB-KW"/>
</dbReference>
<evidence type="ECO:0000256" key="3">
    <source>
        <dbReference type="ARBA" id="ARBA00022833"/>
    </source>
</evidence>
<keyword evidence="2 4" id="KW-0863">Zinc-finger</keyword>
<dbReference type="Gene3D" id="4.10.1000.10">
    <property type="entry name" value="Zinc finger, CCCH-type"/>
    <property type="match status" value="1"/>
</dbReference>
<feature type="compositionally biased region" description="Polar residues" evidence="5">
    <location>
        <begin position="333"/>
        <end position="362"/>
    </location>
</feature>
<name>A0A9P4NYK0_9PEZI</name>
<evidence type="ECO:0000256" key="5">
    <source>
        <dbReference type="SAM" id="MobiDB-lite"/>
    </source>
</evidence>
<dbReference type="EMBL" id="MU007018">
    <property type="protein sequence ID" value="KAF2434040.1"/>
    <property type="molecule type" value="Genomic_DNA"/>
</dbReference>
<keyword evidence="3 4" id="KW-0862">Zinc</keyword>
<evidence type="ECO:0000256" key="4">
    <source>
        <dbReference type="PROSITE-ProRule" id="PRU00723"/>
    </source>
</evidence>
<dbReference type="Pfam" id="PF25540">
    <property type="entry name" value="DUF7923"/>
    <property type="match status" value="1"/>
</dbReference>
<keyword evidence="8" id="KW-1185">Reference proteome</keyword>
<comment type="caution">
    <text evidence="7">The sequence shown here is derived from an EMBL/GenBank/DDBJ whole genome shotgun (WGS) entry which is preliminary data.</text>
</comment>
<proteinExistence type="predicted"/>
<keyword evidence="1 4" id="KW-0479">Metal-binding</keyword>
<dbReference type="Pfam" id="PF25542">
    <property type="entry name" value="zf-CCCH_12"/>
    <property type="match status" value="1"/>
</dbReference>
<dbReference type="OrthoDB" id="3512845at2759"/>
<feature type="domain" description="C3H1-type" evidence="6">
    <location>
        <begin position="424"/>
        <end position="451"/>
    </location>
</feature>
<organism evidence="7 8">
    <name type="scientific">Tothia fuscella</name>
    <dbReference type="NCBI Taxonomy" id="1048955"/>
    <lineage>
        <taxon>Eukaryota</taxon>
        <taxon>Fungi</taxon>
        <taxon>Dikarya</taxon>
        <taxon>Ascomycota</taxon>
        <taxon>Pezizomycotina</taxon>
        <taxon>Dothideomycetes</taxon>
        <taxon>Pleosporomycetidae</taxon>
        <taxon>Venturiales</taxon>
        <taxon>Cylindrosympodiaceae</taxon>
        <taxon>Tothia</taxon>
    </lineage>
</organism>
<gene>
    <name evidence="7" type="ORF">EJ08DRAFT_21593</name>
</gene>
<evidence type="ECO:0000313" key="8">
    <source>
        <dbReference type="Proteomes" id="UP000800235"/>
    </source>
</evidence>
<evidence type="ECO:0000259" key="6">
    <source>
        <dbReference type="PROSITE" id="PS50103"/>
    </source>
</evidence>
<dbReference type="AlphaFoldDB" id="A0A9P4NYK0"/>
<protein>
    <recommendedName>
        <fullName evidence="6">C3H1-type domain-containing protein</fullName>
    </recommendedName>
</protein>
<evidence type="ECO:0000256" key="2">
    <source>
        <dbReference type="ARBA" id="ARBA00022771"/>
    </source>
</evidence>
<feature type="zinc finger region" description="C3H1-type" evidence="4">
    <location>
        <begin position="424"/>
        <end position="451"/>
    </location>
</feature>
<evidence type="ECO:0000313" key="7">
    <source>
        <dbReference type="EMBL" id="KAF2434040.1"/>
    </source>
</evidence>
<dbReference type="InterPro" id="IPR000571">
    <property type="entry name" value="Znf_CCCH"/>
</dbReference>
<feature type="compositionally biased region" description="Low complexity" evidence="5">
    <location>
        <begin position="376"/>
        <end position="398"/>
    </location>
</feature>
<accession>A0A9P4NYK0</accession>
<dbReference type="PROSITE" id="PS50103">
    <property type="entry name" value="ZF_C3H1"/>
    <property type="match status" value="1"/>
</dbReference>